<organism evidence="1 2">
    <name type="scientific">Symbiodinium microadriaticum</name>
    <name type="common">Dinoflagellate</name>
    <name type="synonym">Zooxanthella microadriatica</name>
    <dbReference type="NCBI Taxonomy" id="2951"/>
    <lineage>
        <taxon>Eukaryota</taxon>
        <taxon>Sar</taxon>
        <taxon>Alveolata</taxon>
        <taxon>Dinophyceae</taxon>
        <taxon>Suessiales</taxon>
        <taxon>Symbiodiniaceae</taxon>
        <taxon>Symbiodinium</taxon>
    </lineage>
</organism>
<name>A0A1Q9EIK1_SYMMI</name>
<gene>
    <name evidence="1" type="ORF">AK812_SmicGene9436</name>
</gene>
<dbReference type="Proteomes" id="UP000186817">
    <property type="component" value="Unassembled WGS sequence"/>
</dbReference>
<comment type="caution">
    <text evidence="1">The sequence shown here is derived from an EMBL/GenBank/DDBJ whole genome shotgun (WGS) entry which is preliminary data.</text>
</comment>
<keyword evidence="2" id="KW-1185">Reference proteome</keyword>
<dbReference type="EMBL" id="LSRX01000145">
    <property type="protein sequence ID" value="OLQ07197.1"/>
    <property type="molecule type" value="Genomic_DNA"/>
</dbReference>
<proteinExistence type="predicted"/>
<accession>A0A1Q9EIK1</accession>
<evidence type="ECO:0000313" key="1">
    <source>
        <dbReference type="EMBL" id="OLQ07197.1"/>
    </source>
</evidence>
<dbReference type="AlphaFoldDB" id="A0A1Q9EIK1"/>
<dbReference type="OrthoDB" id="10564616at2759"/>
<protein>
    <submittedName>
        <fullName evidence="1">Uncharacterized protein</fullName>
    </submittedName>
</protein>
<reference evidence="1 2" key="1">
    <citation type="submission" date="2016-02" db="EMBL/GenBank/DDBJ databases">
        <title>Genome analysis of coral dinoflagellate symbionts highlights evolutionary adaptations to a symbiotic lifestyle.</title>
        <authorList>
            <person name="Aranda M."/>
            <person name="Li Y."/>
            <person name="Liew Y.J."/>
            <person name="Baumgarten S."/>
            <person name="Simakov O."/>
            <person name="Wilson M."/>
            <person name="Piel J."/>
            <person name="Ashoor H."/>
            <person name="Bougouffa S."/>
            <person name="Bajic V.B."/>
            <person name="Ryu T."/>
            <person name="Ravasi T."/>
            <person name="Bayer T."/>
            <person name="Micklem G."/>
            <person name="Kim H."/>
            <person name="Bhak J."/>
            <person name="Lajeunesse T.C."/>
            <person name="Voolstra C.R."/>
        </authorList>
    </citation>
    <scope>NUCLEOTIDE SEQUENCE [LARGE SCALE GENOMIC DNA]</scope>
    <source>
        <strain evidence="1 2">CCMP2467</strain>
    </source>
</reference>
<evidence type="ECO:0000313" key="2">
    <source>
        <dbReference type="Proteomes" id="UP000186817"/>
    </source>
</evidence>
<sequence length="141" mass="14756">MLLPATSKRKSCLPPLGHDGKGSARFDSFGSDSAGHAMTPCDMSNQNMKVSIASLTVALTGRWCQMIRSALALLAAHLATAQQQQGGGMNPFAAMGGDQMIDSICKSFPNPLCPKKAVGAKSPDCQKNPNACCPVPLPVQR</sequence>